<dbReference type="Gene3D" id="1.10.3720.10">
    <property type="entry name" value="MetI-like"/>
    <property type="match status" value="1"/>
</dbReference>
<sequence>MPVKRHVEGVVGTGTGAVPTVLSRVRGVGAGLRRWPLAVPYLIGSLLLVLVPLAMAAGLAFTDYFGFRAPEFTGADNVVRLAGDSAFWDAVGVSAVIAVIVVPLRLFLAVGAALLLAKPRGARTAIGRAAAYLPSAIPDAAWALLWLWILNPLYGPLPAVLGALGVPDPGFLTTPWGARAGLVLVMAFQVGEAFIVALAARAAIPSRLYEAIEVEGGSAWFAMTRVTLPLMAPIVLVLAVRDIVVVVQNAFVPAMLVTDGGPVNATLTAPLLIYRRAFEYGELGYASTLSVTLLVLTGIAAALPLWLAARLAARQRTRA</sequence>
<reference evidence="10" key="1">
    <citation type="submission" date="2016-10" db="EMBL/GenBank/DDBJ databases">
        <authorList>
            <person name="Varghese N."/>
            <person name="Submissions S."/>
        </authorList>
    </citation>
    <scope>NUCLEOTIDE SEQUENCE [LARGE SCALE GENOMIC DNA]</scope>
    <source>
        <strain evidence="10">IBRC-M 10655</strain>
    </source>
</reference>
<dbReference type="GO" id="GO:0005886">
    <property type="term" value="C:plasma membrane"/>
    <property type="evidence" value="ECO:0007669"/>
    <property type="project" value="UniProtKB-SubCell"/>
</dbReference>
<evidence type="ECO:0000256" key="7">
    <source>
        <dbReference type="RuleBase" id="RU363032"/>
    </source>
</evidence>
<proteinExistence type="inferred from homology"/>
<dbReference type="PANTHER" id="PTHR30193">
    <property type="entry name" value="ABC TRANSPORTER PERMEASE PROTEIN"/>
    <property type="match status" value="1"/>
</dbReference>
<dbReference type="InterPro" id="IPR000515">
    <property type="entry name" value="MetI-like"/>
</dbReference>
<dbReference type="AlphaFoldDB" id="A0A1H0FXY3"/>
<feature type="transmembrane region" description="Helical" evidence="7">
    <location>
        <begin position="285"/>
        <end position="309"/>
    </location>
</feature>
<name>A0A1H0FXY3_9PSEU</name>
<dbReference type="CDD" id="cd06261">
    <property type="entry name" value="TM_PBP2"/>
    <property type="match status" value="1"/>
</dbReference>
<feature type="transmembrane region" description="Helical" evidence="7">
    <location>
        <begin position="87"/>
        <end position="117"/>
    </location>
</feature>
<accession>A0A1H0FXY3</accession>
<dbReference type="Pfam" id="PF00528">
    <property type="entry name" value="BPD_transp_1"/>
    <property type="match status" value="1"/>
</dbReference>
<gene>
    <name evidence="9" type="ORF">SAMN05192558_101574</name>
</gene>
<evidence type="ECO:0000313" key="9">
    <source>
        <dbReference type="EMBL" id="SDN99516.1"/>
    </source>
</evidence>
<feature type="transmembrane region" description="Helical" evidence="7">
    <location>
        <begin position="41"/>
        <end position="67"/>
    </location>
</feature>
<keyword evidence="3" id="KW-1003">Cell membrane</keyword>
<dbReference type="STRING" id="504798.SAMN05421871_103297"/>
<keyword evidence="9" id="KW-0762">Sugar transport</keyword>
<evidence type="ECO:0000256" key="3">
    <source>
        <dbReference type="ARBA" id="ARBA00022475"/>
    </source>
</evidence>
<evidence type="ECO:0000313" key="10">
    <source>
        <dbReference type="Proteomes" id="UP000199651"/>
    </source>
</evidence>
<keyword evidence="4 7" id="KW-0812">Transmembrane</keyword>
<keyword evidence="6 7" id="KW-0472">Membrane</keyword>
<dbReference type="InterPro" id="IPR035906">
    <property type="entry name" value="MetI-like_sf"/>
</dbReference>
<evidence type="ECO:0000256" key="1">
    <source>
        <dbReference type="ARBA" id="ARBA00004651"/>
    </source>
</evidence>
<keyword evidence="2 7" id="KW-0813">Transport</keyword>
<feature type="domain" description="ABC transmembrane type-1" evidence="8">
    <location>
        <begin position="91"/>
        <end position="304"/>
    </location>
</feature>
<keyword evidence="10" id="KW-1185">Reference proteome</keyword>
<feature type="transmembrane region" description="Helical" evidence="7">
    <location>
        <begin position="230"/>
        <end position="251"/>
    </location>
</feature>
<evidence type="ECO:0000256" key="5">
    <source>
        <dbReference type="ARBA" id="ARBA00022989"/>
    </source>
</evidence>
<comment type="similarity">
    <text evidence="7">Belongs to the binding-protein-dependent transport system permease family.</text>
</comment>
<dbReference type="EMBL" id="FNJB01000001">
    <property type="protein sequence ID" value="SDN99516.1"/>
    <property type="molecule type" value="Genomic_DNA"/>
</dbReference>
<evidence type="ECO:0000256" key="4">
    <source>
        <dbReference type="ARBA" id="ARBA00022692"/>
    </source>
</evidence>
<feature type="transmembrane region" description="Helical" evidence="7">
    <location>
        <begin position="176"/>
        <end position="200"/>
    </location>
</feature>
<dbReference type="GO" id="GO:0055085">
    <property type="term" value="P:transmembrane transport"/>
    <property type="evidence" value="ECO:0007669"/>
    <property type="project" value="InterPro"/>
</dbReference>
<dbReference type="PROSITE" id="PS50928">
    <property type="entry name" value="ABC_TM1"/>
    <property type="match status" value="1"/>
</dbReference>
<dbReference type="SUPFAM" id="SSF161098">
    <property type="entry name" value="MetI-like"/>
    <property type="match status" value="1"/>
</dbReference>
<dbReference type="InterPro" id="IPR051393">
    <property type="entry name" value="ABC_transporter_permease"/>
</dbReference>
<protein>
    <submittedName>
        <fullName evidence="9">Multiple sugar transport system permease protein</fullName>
    </submittedName>
</protein>
<evidence type="ECO:0000259" key="8">
    <source>
        <dbReference type="PROSITE" id="PS50928"/>
    </source>
</evidence>
<evidence type="ECO:0000256" key="2">
    <source>
        <dbReference type="ARBA" id="ARBA00022448"/>
    </source>
</evidence>
<organism evidence="9 10">
    <name type="scientific">Actinokineospora alba</name>
    <dbReference type="NCBI Taxonomy" id="504798"/>
    <lineage>
        <taxon>Bacteria</taxon>
        <taxon>Bacillati</taxon>
        <taxon>Actinomycetota</taxon>
        <taxon>Actinomycetes</taxon>
        <taxon>Pseudonocardiales</taxon>
        <taxon>Pseudonocardiaceae</taxon>
        <taxon>Actinokineospora</taxon>
    </lineage>
</organism>
<evidence type="ECO:0000256" key="6">
    <source>
        <dbReference type="ARBA" id="ARBA00023136"/>
    </source>
</evidence>
<dbReference type="PANTHER" id="PTHR30193:SF1">
    <property type="entry name" value="ABC TRANSPORTER PERMEASE PROTEIN YESP-RELATED"/>
    <property type="match status" value="1"/>
</dbReference>
<dbReference type="Proteomes" id="UP000199651">
    <property type="component" value="Unassembled WGS sequence"/>
</dbReference>
<keyword evidence="5 7" id="KW-1133">Transmembrane helix</keyword>
<comment type="subcellular location">
    <subcellularLocation>
        <location evidence="1 7">Cell membrane</location>
        <topology evidence="1 7">Multi-pass membrane protein</topology>
    </subcellularLocation>
</comment>